<keyword evidence="3" id="KW-0808">Transferase</keyword>
<dbReference type="GO" id="GO:0044027">
    <property type="term" value="P:negative regulation of gene expression via chromosomal CpG island methylation"/>
    <property type="evidence" value="ECO:0007669"/>
    <property type="project" value="TreeGrafter"/>
</dbReference>
<dbReference type="InterPro" id="IPR018117">
    <property type="entry name" value="C5_DNA_meth_AS"/>
</dbReference>
<dbReference type="NCBIfam" id="TIGR00675">
    <property type="entry name" value="dcm"/>
    <property type="match status" value="1"/>
</dbReference>
<dbReference type="PANTHER" id="PTHR10629:SF52">
    <property type="entry name" value="DNA (CYTOSINE-5)-METHYLTRANSFERASE 1"/>
    <property type="match status" value="1"/>
</dbReference>
<evidence type="ECO:0000256" key="2">
    <source>
        <dbReference type="ARBA" id="ARBA00022603"/>
    </source>
</evidence>
<dbReference type="GO" id="GO:0003886">
    <property type="term" value="F:DNA (cytosine-5-)-methyltransferase activity"/>
    <property type="evidence" value="ECO:0007669"/>
    <property type="project" value="UniProtKB-EC"/>
</dbReference>
<organism evidence="5">
    <name type="scientific">marine sediment metagenome</name>
    <dbReference type="NCBI Taxonomy" id="412755"/>
    <lineage>
        <taxon>unclassified sequences</taxon>
        <taxon>metagenomes</taxon>
        <taxon>ecological metagenomes</taxon>
    </lineage>
</organism>
<dbReference type="PRINTS" id="PR00105">
    <property type="entry name" value="C5METTRFRASE"/>
</dbReference>
<gene>
    <name evidence="5" type="ORF">S03H2_10271</name>
</gene>
<dbReference type="PROSITE" id="PS51679">
    <property type="entry name" value="SAM_MT_C5"/>
    <property type="match status" value="1"/>
</dbReference>
<dbReference type="Gene3D" id="3.40.50.150">
    <property type="entry name" value="Vaccinia Virus protein VP39"/>
    <property type="match status" value="1"/>
</dbReference>
<proteinExistence type="predicted"/>
<dbReference type="InterPro" id="IPR029063">
    <property type="entry name" value="SAM-dependent_MTases_sf"/>
</dbReference>
<dbReference type="InterPro" id="IPR001525">
    <property type="entry name" value="C5_MeTfrase"/>
</dbReference>
<dbReference type="Pfam" id="PF00145">
    <property type="entry name" value="DNA_methylase"/>
    <property type="match status" value="1"/>
</dbReference>
<dbReference type="GO" id="GO:0032259">
    <property type="term" value="P:methylation"/>
    <property type="evidence" value="ECO:0007669"/>
    <property type="project" value="UniProtKB-KW"/>
</dbReference>
<dbReference type="EC" id="2.1.1.37" evidence="1"/>
<evidence type="ECO:0000256" key="1">
    <source>
        <dbReference type="ARBA" id="ARBA00011975"/>
    </source>
</evidence>
<evidence type="ECO:0000313" key="5">
    <source>
        <dbReference type="EMBL" id="GAH34229.1"/>
    </source>
</evidence>
<dbReference type="SUPFAM" id="SSF53335">
    <property type="entry name" value="S-adenosyl-L-methionine-dependent methyltransferases"/>
    <property type="match status" value="1"/>
</dbReference>
<name>X1FY14_9ZZZZ</name>
<feature type="non-terminal residue" evidence="5">
    <location>
        <position position="1"/>
    </location>
</feature>
<keyword evidence="2" id="KW-0489">Methyltransferase</keyword>
<dbReference type="InterPro" id="IPR050390">
    <property type="entry name" value="C5-Methyltransferase"/>
</dbReference>
<dbReference type="GO" id="GO:0003677">
    <property type="term" value="F:DNA binding"/>
    <property type="evidence" value="ECO:0007669"/>
    <property type="project" value="TreeGrafter"/>
</dbReference>
<accession>X1FY14</accession>
<dbReference type="PANTHER" id="PTHR10629">
    <property type="entry name" value="CYTOSINE-SPECIFIC METHYLTRANSFERASE"/>
    <property type="match status" value="1"/>
</dbReference>
<comment type="caution">
    <text evidence="5">The sequence shown here is derived from an EMBL/GenBank/DDBJ whole genome shotgun (WGS) entry which is preliminary data.</text>
</comment>
<keyword evidence="4" id="KW-0949">S-adenosyl-L-methionine</keyword>
<protein>
    <recommendedName>
        <fullName evidence="1">DNA (cytosine-5-)-methyltransferase</fullName>
        <ecNumber evidence="1">2.1.1.37</ecNumber>
    </recommendedName>
</protein>
<evidence type="ECO:0000256" key="3">
    <source>
        <dbReference type="ARBA" id="ARBA00022679"/>
    </source>
</evidence>
<dbReference type="PROSITE" id="PS00094">
    <property type="entry name" value="C5_MTASE_1"/>
    <property type="match status" value="1"/>
</dbReference>
<dbReference type="AlphaFoldDB" id="X1FY14"/>
<reference evidence="5" key="1">
    <citation type="journal article" date="2014" name="Front. Microbiol.">
        <title>High frequency of phylogenetically diverse reductive dehalogenase-homologous genes in deep subseafloor sedimentary metagenomes.</title>
        <authorList>
            <person name="Kawai M."/>
            <person name="Futagami T."/>
            <person name="Toyoda A."/>
            <person name="Takaki Y."/>
            <person name="Nishi S."/>
            <person name="Hori S."/>
            <person name="Arai W."/>
            <person name="Tsubouchi T."/>
            <person name="Morono Y."/>
            <person name="Uchiyama I."/>
            <person name="Ito T."/>
            <person name="Fujiyama A."/>
            <person name="Inagaki F."/>
            <person name="Takami H."/>
        </authorList>
    </citation>
    <scope>NUCLEOTIDE SEQUENCE</scope>
    <source>
        <strain evidence="5">Expedition CK06-06</strain>
    </source>
</reference>
<sequence length="114" mass="12947">DIKKIDIKALHSEIGDVDFLLGGPPCQGFSTAGKKLGFKQDTRNQLYLEFIKFLSEFKPKQFIMENVPAILKHKDEIIEDFKGIGYEVIVDTVNGLDIGMKQKRTRAFFIGKLL</sequence>
<dbReference type="EMBL" id="BARU01005294">
    <property type="protein sequence ID" value="GAH34229.1"/>
    <property type="molecule type" value="Genomic_DNA"/>
</dbReference>
<evidence type="ECO:0000256" key="4">
    <source>
        <dbReference type="ARBA" id="ARBA00022691"/>
    </source>
</evidence>